<dbReference type="AlphaFoldDB" id="A0A2U1E721"/>
<protein>
    <recommendedName>
        <fullName evidence="3">Lipoprotein</fullName>
    </recommendedName>
</protein>
<evidence type="ECO:0000313" key="2">
    <source>
        <dbReference type="Proteomes" id="UP000245793"/>
    </source>
</evidence>
<evidence type="ECO:0000313" key="1">
    <source>
        <dbReference type="EMBL" id="PVY95738.1"/>
    </source>
</evidence>
<gene>
    <name evidence="1" type="ORF">C7381_101265</name>
</gene>
<keyword evidence="2" id="KW-1185">Reference proteome</keyword>
<organism evidence="1 2">
    <name type="scientific">Ezakiella coagulans</name>
    <dbReference type="NCBI Taxonomy" id="46507"/>
    <lineage>
        <taxon>Bacteria</taxon>
        <taxon>Bacillati</taxon>
        <taxon>Bacillota</taxon>
        <taxon>Tissierellia</taxon>
        <taxon>Ezakiella</taxon>
    </lineage>
</organism>
<accession>A0A2U1E721</accession>
<dbReference type="RefSeq" id="WP_116479627.1">
    <property type="nucleotide sequence ID" value="NZ_QEKV01000001.1"/>
</dbReference>
<dbReference type="EMBL" id="QEKV01000001">
    <property type="protein sequence ID" value="PVY95738.1"/>
    <property type="molecule type" value="Genomic_DNA"/>
</dbReference>
<comment type="caution">
    <text evidence="1">The sequence shown here is derived from an EMBL/GenBank/DDBJ whole genome shotgun (WGS) entry which is preliminary data.</text>
</comment>
<dbReference type="Proteomes" id="UP000245793">
    <property type="component" value="Unassembled WGS sequence"/>
</dbReference>
<name>A0A2U1E721_9FIRM</name>
<proteinExistence type="predicted"/>
<evidence type="ECO:0008006" key="3">
    <source>
        <dbReference type="Google" id="ProtNLM"/>
    </source>
</evidence>
<sequence>MKKRLCLLLLIVFVLFVCGCKERSYNNGGENTTEPTENTPKVHKDLKEYIKENINTSNKKENTNLLMNLEDALTENLSVVENIVLQEDIQNYLLNNFEKTILSEEDLETIENDDIKNELKKIYKSGYFVLKMGVNYLPAIDYRSFLIAEDELDDDVKEYYALKAHGVVNPVLASGKVLIKPVEILKRINNIENFIKKYPDFPRNNDFTVRYQSWLYLLLTGTTLNPIVDENNHLTPDYADLVKETENPVTMAESGIKEGYELLQKTNYSNDEKTMASLRGIVKEKTENLRLLSNREEDN</sequence>
<dbReference type="PROSITE" id="PS51257">
    <property type="entry name" value="PROKAR_LIPOPROTEIN"/>
    <property type="match status" value="1"/>
</dbReference>
<reference evidence="1 2" key="1">
    <citation type="submission" date="2018-04" db="EMBL/GenBank/DDBJ databases">
        <title>Genomic Encyclopedia of Type Strains, Phase IV (KMG-IV): sequencing the most valuable type-strain genomes for metagenomic binning, comparative biology and taxonomic classification.</title>
        <authorList>
            <person name="Goeker M."/>
        </authorList>
    </citation>
    <scope>NUCLEOTIDE SEQUENCE [LARGE SCALE GENOMIC DNA]</scope>
    <source>
        <strain evidence="1 2">DSM 20705</strain>
    </source>
</reference>